<dbReference type="Gene3D" id="3.40.50.1010">
    <property type="entry name" value="5'-nuclease"/>
    <property type="match status" value="1"/>
</dbReference>
<name>A0A4Z0A6K0_9AGAM</name>
<accession>A0A4Z0A6K0</accession>
<feature type="region of interest" description="Disordered" evidence="1">
    <location>
        <begin position="268"/>
        <end position="304"/>
    </location>
</feature>
<evidence type="ECO:0000313" key="4">
    <source>
        <dbReference type="Proteomes" id="UP000298061"/>
    </source>
</evidence>
<keyword evidence="4" id="KW-1185">Reference proteome</keyword>
<gene>
    <name evidence="3" type="ORF">EWM64_g2720</name>
</gene>
<dbReference type="Pfam" id="PF13638">
    <property type="entry name" value="PIN_4"/>
    <property type="match status" value="1"/>
</dbReference>
<proteinExistence type="predicted"/>
<organism evidence="3 4">
    <name type="scientific">Hericium alpestre</name>
    <dbReference type="NCBI Taxonomy" id="135208"/>
    <lineage>
        <taxon>Eukaryota</taxon>
        <taxon>Fungi</taxon>
        <taxon>Dikarya</taxon>
        <taxon>Basidiomycota</taxon>
        <taxon>Agaricomycotina</taxon>
        <taxon>Agaricomycetes</taxon>
        <taxon>Russulales</taxon>
        <taxon>Hericiaceae</taxon>
        <taxon>Hericium</taxon>
    </lineage>
</organism>
<feature type="region of interest" description="Disordered" evidence="1">
    <location>
        <begin position="35"/>
        <end position="72"/>
    </location>
</feature>
<comment type="caution">
    <text evidence="3">The sequence shown here is derived from an EMBL/GenBank/DDBJ whole genome shotgun (WGS) entry which is preliminary data.</text>
</comment>
<dbReference type="InterPro" id="IPR002716">
    <property type="entry name" value="PIN_dom"/>
</dbReference>
<reference evidence="3 4" key="1">
    <citation type="submission" date="2019-02" db="EMBL/GenBank/DDBJ databases">
        <title>Genome sequencing of the rare red list fungi Hericium alpestre (H. flagellum).</title>
        <authorList>
            <person name="Buettner E."/>
            <person name="Kellner H."/>
        </authorList>
    </citation>
    <scope>NUCLEOTIDE SEQUENCE [LARGE SCALE GENOMIC DNA]</scope>
    <source>
        <strain evidence="3 4">DSM 108284</strain>
    </source>
</reference>
<dbReference type="OrthoDB" id="69928at2759"/>
<dbReference type="STRING" id="135208.A0A4Z0A6K0"/>
<evidence type="ECO:0000256" key="1">
    <source>
        <dbReference type="SAM" id="MobiDB-lite"/>
    </source>
</evidence>
<feature type="non-terminal residue" evidence="3">
    <location>
        <position position="335"/>
    </location>
</feature>
<protein>
    <recommendedName>
        <fullName evidence="2">PIN domain-containing protein</fullName>
    </recommendedName>
</protein>
<sequence length="335" mass="36690">MAEPRGPIAAGNKLAMSRALGAAFLTHQVEQLEKTVSAGPGSRNWRERKAFPNSNVPNGRPNGGKRSPAQFGAKYPKRRDVVEGAPVEGKEIQIKKRDEEQRELRKEQRKDADIVVLDASVLVHALSQVKKWCRDGREEILIVPLEALNTLDLLKKGTSNLAQRARAASRILEAQVGTNKRIRVQRDSAFVLWDSIDFQASGPEDPSTHLGSPEWLRRTICCAQWAVENPDAELLESTADAQPTHIVEAQQDSPKRRVVLAILSQTALAPPSPPKNTTGLADSPVPLPAPHASKHEPRSSGQLVMQWAKRAGIDIFEANAAPVPEPTGRSSEEED</sequence>
<dbReference type="AlphaFoldDB" id="A0A4Z0A6K0"/>
<dbReference type="Proteomes" id="UP000298061">
    <property type="component" value="Unassembled WGS sequence"/>
</dbReference>
<evidence type="ECO:0000313" key="3">
    <source>
        <dbReference type="EMBL" id="TFY81288.1"/>
    </source>
</evidence>
<feature type="domain" description="PIN" evidence="2">
    <location>
        <begin position="115"/>
        <end position="189"/>
    </location>
</feature>
<evidence type="ECO:0000259" key="2">
    <source>
        <dbReference type="Pfam" id="PF13638"/>
    </source>
</evidence>
<feature type="region of interest" description="Disordered" evidence="1">
    <location>
        <begin position="316"/>
        <end position="335"/>
    </location>
</feature>
<dbReference type="EMBL" id="SFCI01000229">
    <property type="protein sequence ID" value="TFY81288.1"/>
    <property type="molecule type" value="Genomic_DNA"/>
</dbReference>